<dbReference type="AlphaFoldDB" id="A0AAE0P610"/>
<evidence type="ECO:0000313" key="2">
    <source>
        <dbReference type="EMBL" id="KAK3393959.1"/>
    </source>
</evidence>
<sequence>MWFIAHLIGLWPTSSSMANSDPYSAVGRIKYALNRPQTAPPASKSPRTIAWLLLHCRSRQLSEIRVPLQTSRVSRVRRPSLAWALGRENPRGILDPALGPAQGQKG</sequence>
<proteinExistence type="predicted"/>
<feature type="signal peptide" evidence="1">
    <location>
        <begin position="1"/>
        <end position="18"/>
    </location>
</feature>
<reference evidence="2" key="2">
    <citation type="submission" date="2023-06" db="EMBL/GenBank/DDBJ databases">
        <authorList>
            <consortium name="Lawrence Berkeley National Laboratory"/>
            <person name="Haridas S."/>
            <person name="Hensen N."/>
            <person name="Bonometti L."/>
            <person name="Westerberg I."/>
            <person name="Brannstrom I.O."/>
            <person name="Guillou S."/>
            <person name="Cros-Aarteil S."/>
            <person name="Calhoun S."/>
            <person name="Kuo A."/>
            <person name="Mondo S."/>
            <person name="Pangilinan J."/>
            <person name="Riley R."/>
            <person name="LaButti K."/>
            <person name="Andreopoulos B."/>
            <person name="Lipzen A."/>
            <person name="Chen C."/>
            <person name="Yanf M."/>
            <person name="Daum C."/>
            <person name="Ng V."/>
            <person name="Clum A."/>
            <person name="Steindorff A."/>
            <person name="Ohm R."/>
            <person name="Martin F."/>
            <person name="Silar P."/>
            <person name="Natvig D."/>
            <person name="Lalanne C."/>
            <person name="Gautier V."/>
            <person name="Ament-velasquez S.L."/>
            <person name="Kruys A."/>
            <person name="Hutchinson M.I."/>
            <person name="Powell A.J."/>
            <person name="Barry K."/>
            <person name="Miller A.N."/>
            <person name="Grigoriev I.V."/>
            <person name="Debuchy R."/>
            <person name="Gladieux P."/>
            <person name="Thoren M.H."/>
            <person name="Johannesson H."/>
        </authorList>
    </citation>
    <scope>NUCLEOTIDE SEQUENCE</scope>
    <source>
        <strain evidence="2">CBS 232.78</strain>
    </source>
</reference>
<comment type="caution">
    <text evidence="2">The sequence shown here is derived from an EMBL/GenBank/DDBJ whole genome shotgun (WGS) entry which is preliminary data.</text>
</comment>
<name>A0AAE0P610_9PEZI</name>
<evidence type="ECO:0000256" key="1">
    <source>
        <dbReference type="SAM" id="SignalP"/>
    </source>
</evidence>
<keyword evidence="3" id="KW-1185">Reference proteome</keyword>
<keyword evidence="1" id="KW-0732">Signal</keyword>
<protein>
    <submittedName>
        <fullName evidence="2">Uncharacterized protein</fullName>
    </submittedName>
</protein>
<dbReference type="EMBL" id="JAULSW010000001">
    <property type="protein sequence ID" value="KAK3393959.1"/>
    <property type="molecule type" value="Genomic_DNA"/>
</dbReference>
<accession>A0AAE0P610</accession>
<reference evidence="2" key="1">
    <citation type="journal article" date="2023" name="Mol. Phylogenet. Evol.">
        <title>Genome-scale phylogeny and comparative genomics of the fungal order Sordariales.</title>
        <authorList>
            <person name="Hensen N."/>
            <person name="Bonometti L."/>
            <person name="Westerberg I."/>
            <person name="Brannstrom I.O."/>
            <person name="Guillou S."/>
            <person name="Cros-Aarteil S."/>
            <person name="Calhoun S."/>
            <person name="Haridas S."/>
            <person name="Kuo A."/>
            <person name="Mondo S."/>
            <person name="Pangilinan J."/>
            <person name="Riley R."/>
            <person name="LaButti K."/>
            <person name="Andreopoulos B."/>
            <person name="Lipzen A."/>
            <person name="Chen C."/>
            <person name="Yan M."/>
            <person name="Daum C."/>
            <person name="Ng V."/>
            <person name="Clum A."/>
            <person name="Steindorff A."/>
            <person name="Ohm R.A."/>
            <person name="Martin F."/>
            <person name="Silar P."/>
            <person name="Natvig D.O."/>
            <person name="Lalanne C."/>
            <person name="Gautier V."/>
            <person name="Ament-Velasquez S.L."/>
            <person name="Kruys A."/>
            <person name="Hutchinson M.I."/>
            <person name="Powell A.J."/>
            <person name="Barry K."/>
            <person name="Miller A.N."/>
            <person name="Grigoriev I.V."/>
            <person name="Debuchy R."/>
            <person name="Gladieux P."/>
            <person name="Hiltunen Thoren M."/>
            <person name="Johannesson H."/>
        </authorList>
    </citation>
    <scope>NUCLEOTIDE SEQUENCE</scope>
    <source>
        <strain evidence="2">CBS 232.78</strain>
    </source>
</reference>
<gene>
    <name evidence="2" type="ORF">B0H63DRAFT_31298</name>
</gene>
<organism evidence="2 3">
    <name type="scientific">Podospora didyma</name>
    <dbReference type="NCBI Taxonomy" id="330526"/>
    <lineage>
        <taxon>Eukaryota</taxon>
        <taxon>Fungi</taxon>
        <taxon>Dikarya</taxon>
        <taxon>Ascomycota</taxon>
        <taxon>Pezizomycotina</taxon>
        <taxon>Sordariomycetes</taxon>
        <taxon>Sordariomycetidae</taxon>
        <taxon>Sordariales</taxon>
        <taxon>Podosporaceae</taxon>
        <taxon>Podospora</taxon>
    </lineage>
</organism>
<evidence type="ECO:0000313" key="3">
    <source>
        <dbReference type="Proteomes" id="UP001285441"/>
    </source>
</evidence>
<dbReference type="Proteomes" id="UP001285441">
    <property type="component" value="Unassembled WGS sequence"/>
</dbReference>
<feature type="chain" id="PRO_5042269574" evidence="1">
    <location>
        <begin position="19"/>
        <end position="106"/>
    </location>
</feature>